<dbReference type="Pfam" id="PF05170">
    <property type="entry name" value="AsmA"/>
    <property type="match status" value="1"/>
</dbReference>
<evidence type="ECO:0000259" key="3">
    <source>
        <dbReference type="Pfam" id="PF05170"/>
    </source>
</evidence>
<comment type="caution">
    <text evidence="4">The sequence shown here is derived from an EMBL/GenBank/DDBJ whole genome shotgun (WGS) entry which is preliminary data.</text>
</comment>
<dbReference type="RefSeq" id="WP_422920209.1">
    <property type="nucleotide sequence ID" value="NZ_JAMZEJ010000006.1"/>
</dbReference>
<dbReference type="EMBL" id="JAMZEJ010000006">
    <property type="protein sequence ID" value="MCQ8241470.1"/>
    <property type="molecule type" value="Genomic_DNA"/>
</dbReference>
<feature type="compositionally biased region" description="Low complexity" evidence="1">
    <location>
        <begin position="651"/>
        <end position="665"/>
    </location>
</feature>
<keyword evidence="2" id="KW-1133">Transmembrane helix</keyword>
<sequence>MADTGTGATAPRRRHIGLWALGTFFVLLLALILLWRWDWFIPLVESQASAATGRQVKIRHLHVHLGRTIRVVLDDVSARGPEDKDAPLATLAHLTVWLEAWPAIRHFQIVLPLVDLDHPVIHLASTPDGRNNYGMPASKPSKSTSASSTPQIGVIRIEDGELHGVMPNLKAAFDINVATRGTPDPTQRPIDPTHGQIVAAGKGTYAGQPVKARFVGGAILSLRDQAHPYPIDLTVENGPTGVELQGTIQQPLTFGGANLKLRFAGPDMSLLYPLTGVPIPQTPPYKVVGNIDYSRQRIVFRDFAGTVGSSDLNGTISVTPGKPLAVDAALTSRRVDLNDLGGFIGAQPGSASKGTAPKQSASAESSGNVLPDKKINIPKLKAANVHLTYEGRRIEGRYVPLDDISVLLDIRDGDILLHKLNFGVGTGTLASSAHITPVGDSTRTEAHVDVRRVDLSHLLAATHAFKGKGVLGGQANIKTEGASIAQMLAHGNGGLTLVMSGGGNISALLPDIAGLEFGNALLSALGFPNRADVQCFIVDMPLRDGILDTRTLLLQTSEARSVGEGKVDFRNQTLDYSLTTRSTHFSIGSLPGPINITGKLGKPSIRPGTEVVARAGAATGLGILLAPLALLPTVQFGVGEAGACQDALSQARNRPASGGAAAAPARKGRHRH</sequence>
<name>A0ABT1W1I9_9PROT</name>
<dbReference type="InterPro" id="IPR007844">
    <property type="entry name" value="AsmA"/>
</dbReference>
<evidence type="ECO:0000256" key="2">
    <source>
        <dbReference type="SAM" id="Phobius"/>
    </source>
</evidence>
<feature type="transmembrane region" description="Helical" evidence="2">
    <location>
        <begin position="16"/>
        <end position="37"/>
    </location>
</feature>
<feature type="region of interest" description="Disordered" evidence="1">
    <location>
        <begin position="348"/>
        <end position="369"/>
    </location>
</feature>
<proteinExistence type="predicted"/>
<keyword evidence="2" id="KW-0812">Transmembrane</keyword>
<reference evidence="4 5" key="1">
    <citation type="submission" date="2022-06" db="EMBL/GenBank/DDBJ databases">
        <title>Rhizosaccharibacter gen. nov. sp. nov. KSS12, endophytic bacteria isolated from sugarcane.</title>
        <authorList>
            <person name="Pitiwittayakul N."/>
        </authorList>
    </citation>
    <scope>NUCLEOTIDE SEQUENCE [LARGE SCALE GENOMIC DNA]</scope>
    <source>
        <strain evidence="4 5">KSS12</strain>
    </source>
</reference>
<evidence type="ECO:0000313" key="5">
    <source>
        <dbReference type="Proteomes" id="UP001524547"/>
    </source>
</evidence>
<gene>
    <name evidence="4" type="ORF">NFI88_11545</name>
</gene>
<organism evidence="4 5">
    <name type="scientific">Rhizosaccharibacter radicis</name>
    <dbReference type="NCBI Taxonomy" id="2782605"/>
    <lineage>
        <taxon>Bacteria</taxon>
        <taxon>Pseudomonadati</taxon>
        <taxon>Pseudomonadota</taxon>
        <taxon>Alphaproteobacteria</taxon>
        <taxon>Acetobacterales</taxon>
        <taxon>Acetobacteraceae</taxon>
        <taxon>Rhizosaccharibacter</taxon>
    </lineage>
</organism>
<dbReference type="Proteomes" id="UP001524547">
    <property type="component" value="Unassembled WGS sequence"/>
</dbReference>
<evidence type="ECO:0000256" key="1">
    <source>
        <dbReference type="SAM" id="MobiDB-lite"/>
    </source>
</evidence>
<feature type="region of interest" description="Disordered" evidence="1">
    <location>
        <begin position="649"/>
        <end position="672"/>
    </location>
</feature>
<feature type="compositionally biased region" description="Polar residues" evidence="1">
    <location>
        <begin position="349"/>
        <end position="368"/>
    </location>
</feature>
<dbReference type="PANTHER" id="PTHR30441:SF9">
    <property type="entry name" value="ASMA FAMILY PROTEIN YHJG"/>
    <property type="match status" value="1"/>
</dbReference>
<keyword evidence="2" id="KW-0472">Membrane</keyword>
<dbReference type="PANTHER" id="PTHR30441">
    <property type="entry name" value="DUF748 DOMAIN-CONTAINING PROTEIN"/>
    <property type="match status" value="1"/>
</dbReference>
<dbReference type="InterPro" id="IPR052894">
    <property type="entry name" value="AsmA-related"/>
</dbReference>
<protein>
    <submittedName>
        <fullName evidence="4">AsmA family protein</fullName>
    </submittedName>
</protein>
<evidence type="ECO:0000313" key="4">
    <source>
        <dbReference type="EMBL" id="MCQ8241470.1"/>
    </source>
</evidence>
<accession>A0ABT1W1I9</accession>
<keyword evidence="5" id="KW-1185">Reference proteome</keyword>
<feature type="domain" description="AsmA" evidence="3">
    <location>
        <begin position="200"/>
        <end position="550"/>
    </location>
</feature>